<evidence type="ECO:0008006" key="3">
    <source>
        <dbReference type="Google" id="ProtNLM"/>
    </source>
</evidence>
<dbReference type="OrthoDB" id="2893272at2759"/>
<comment type="caution">
    <text evidence="1">The sequence shown here is derived from an EMBL/GenBank/DDBJ whole genome shotgun (WGS) entry which is preliminary data.</text>
</comment>
<protein>
    <recommendedName>
        <fullName evidence="3">F-box domain-containing protein</fullName>
    </recommendedName>
</protein>
<keyword evidence="2" id="KW-1185">Reference proteome</keyword>
<evidence type="ECO:0000313" key="2">
    <source>
        <dbReference type="Proteomes" id="UP000284842"/>
    </source>
</evidence>
<name>A0A409Y7H1_9AGAR</name>
<proteinExistence type="predicted"/>
<dbReference type="Proteomes" id="UP000284842">
    <property type="component" value="Unassembled WGS sequence"/>
</dbReference>
<evidence type="ECO:0000313" key="1">
    <source>
        <dbReference type="EMBL" id="PPQ98929.1"/>
    </source>
</evidence>
<gene>
    <name evidence="1" type="ORF">CVT24_003556</name>
</gene>
<organism evidence="1 2">
    <name type="scientific">Panaeolus cyanescens</name>
    <dbReference type="NCBI Taxonomy" id="181874"/>
    <lineage>
        <taxon>Eukaryota</taxon>
        <taxon>Fungi</taxon>
        <taxon>Dikarya</taxon>
        <taxon>Basidiomycota</taxon>
        <taxon>Agaricomycotina</taxon>
        <taxon>Agaricomycetes</taxon>
        <taxon>Agaricomycetidae</taxon>
        <taxon>Agaricales</taxon>
        <taxon>Agaricineae</taxon>
        <taxon>Galeropsidaceae</taxon>
        <taxon>Panaeolus</taxon>
    </lineage>
</organism>
<dbReference type="InParanoid" id="A0A409Y7H1"/>
<reference evidence="1 2" key="1">
    <citation type="journal article" date="2018" name="Evol. Lett.">
        <title>Horizontal gene cluster transfer increased hallucinogenic mushroom diversity.</title>
        <authorList>
            <person name="Reynolds H.T."/>
            <person name="Vijayakumar V."/>
            <person name="Gluck-Thaler E."/>
            <person name="Korotkin H.B."/>
            <person name="Matheny P.B."/>
            <person name="Slot J.C."/>
        </authorList>
    </citation>
    <scope>NUCLEOTIDE SEQUENCE [LARGE SCALE GENOMIC DNA]</scope>
    <source>
        <strain evidence="1 2">2629</strain>
    </source>
</reference>
<dbReference type="AlphaFoldDB" id="A0A409Y7H1"/>
<dbReference type="EMBL" id="NHTK01001373">
    <property type="protein sequence ID" value="PPQ98929.1"/>
    <property type="molecule type" value="Genomic_DNA"/>
</dbReference>
<sequence length="505" mass="57307">MPARLPSTKRAKISNDVLIAILEKMDSISLFNTCLAFERVYYLVMQVQSLRYKYELVRNGFKDGQLSHRARPPFHRLQLLLNFKKSWPKLSWSAEQKERIPLHRSFGVSGGFCYHSGTQSITISELPTFRIERPNGQTRHLKYNTTPQADCIAIDALQSLIVVVQTISGPDGSIELRLKVRNLWTFEKHPGTASALRSYLTHVNNSNLPVERTSAIISGNYLVVTIEFSGGVARHLLVDWRTHESMWHDDQDVVILNSGRMLGVLKVHGRLVLHLYNIADVRKREVLREYELPPIWADAIMKFARNTAPSSHYAAASKAMFYTDPDTRVLMLTAKFPGSNPNTPLYWMFASESFFRPTQHADRRSVRWQDLLQFCLVKELSANQVVGSPQVVGSRVVYLEKNGMRGPHGSEHSRLCGITFSRSTEPQPPQSKQWAKSGMYSSLSVFEVVREFSESVTGGLPVEDVQVTEDNIILLLKKIPDWKPINILTFGEPVTPHAVQYHPAL</sequence>
<accession>A0A409Y7H1</accession>